<sequence length="286" mass="32055">MTQPDPQPRMSPGARKPPAIKGFLFEMVKVGNQRLRVGIRHSRKGGIPLLLFNGIGGNAELLQPFVDALPDRTVITFDIPGVGHSPMPSRPYRLSGIARLAHLLLQQLGYLQVDVLGISWGGTVAQQFARDYRRQCRKLILAATTPGVIMFPGKLSTILKMSSPRRYLDVDYARRIVGDIYGGVFRRNPELGREHFQHVRWQSRLGYYLQLFAISGWSSLPWLHKLQQPTLIMVGQDDPITPPANGRLMHVMMPNAELWHSQCGHLFLVTEAEASAAAVHTFLQQP</sequence>
<evidence type="ECO:0000313" key="3">
    <source>
        <dbReference type="Proteomes" id="UP000243232"/>
    </source>
</evidence>
<dbReference type="GO" id="GO:0046464">
    <property type="term" value="P:acylglycerol catabolic process"/>
    <property type="evidence" value="ECO:0007669"/>
    <property type="project" value="TreeGrafter"/>
</dbReference>
<dbReference type="STRING" id="364197.SAMN05216296_1715"/>
<dbReference type="SUPFAM" id="SSF53474">
    <property type="entry name" value="alpha/beta-Hydrolases"/>
    <property type="match status" value="1"/>
</dbReference>
<dbReference type="InterPro" id="IPR011942">
    <property type="entry name" value="PHA_depoly_arom"/>
</dbReference>
<keyword evidence="3" id="KW-1185">Reference proteome</keyword>
<protein>
    <submittedName>
        <fullName evidence="2">Poly(3-hydroxyalkanoate) depolymerase</fullName>
    </submittedName>
</protein>
<organism evidence="2 3">
    <name type="scientific">Pseudomonas pohangensis</name>
    <dbReference type="NCBI Taxonomy" id="364197"/>
    <lineage>
        <taxon>Bacteria</taxon>
        <taxon>Pseudomonadati</taxon>
        <taxon>Pseudomonadota</taxon>
        <taxon>Gammaproteobacteria</taxon>
        <taxon>Pseudomonadales</taxon>
        <taxon>Pseudomonadaceae</taxon>
        <taxon>Pseudomonas</taxon>
    </lineage>
</organism>
<dbReference type="Proteomes" id="UP000243232">
    <property type="component" value="Chromosome I"/>
</dbReference>
<reference evidence="3" key="1">
    <citation type="submission" date="2016-10" db="EMBL/GenBank/DDBJ databases">
        <authorList>
            <person name="Varghese N."/>
            <person name="Submissions S."/>
        </authorList>
    </citation>
    <scope>NUCLEOTIDE SEQUENCE [LARGE SCALE GENOMIC DNA]</scope>
    <source>
        <strain evidence="3">DSM 17875</strain>
    </source>
</reference>
<dbReference type="GO" id="GO:0016020">
    <property type="term" value="C:membrane"/>
    <property type="evidence" value="ECO:0007669"/>
    <property type="project" value="TreeGrafter"/>
</dbReference>
<dbReference type="GO" id="GO:0047372">
    <property type="term" value="F:monoacylglycerol lipase activity"/>
    <property type="evidence" value="ECO:0007669"/>
    <property type="project" value="TreeGrafter"/>
</dbReference>
<dbReference type="AlphaFoldDB" id="A0A1H2FQ26"/>
<dbReference type="PANTHER" id="PTHR43798">
    <property type="entry name" value="MONOACYLGLYCEROL LIPASE"/>
    <property type="match status" value="1"/>
</dbReference>
<dbReference type="InterPro" id="IPR000073">
    <property type="entry name" value="AB_hydrolase_1"/>
</dbReference>
<name>A0A1H2FQ26_9PSED</name>
<dbReference type="Pfam" id="PF00561">
    <property type="entry name" value="Abhydrolase_1"/>
    <property type="match status" value="1"/>
</dbReference>
<dbReference type="InterPro" id="IPR029058">
    <property type="entry name" value="AB_hydrolase_fold"/>
</dbReference>
<feature type="domain" description="AB hydrolase-1" evidence="1">
    <location>
        <begin position="48"/>
        <end position="271"/>
    </location>
</feature>
<accession>A0A1H2FQ26</accession>
<dbReference type="EMBL" id="LT629785">
    <property type="protein sequence ID" value="SDU09068.1"/>
    <property type="molecule type" value="Genomic_DNA"/>
</dbReference>
<dbReference type="InterPro" id="IPR050266">
    <property type="entry name" value="AB_hydrolase_sf"/>
</dbReference>
<dbReference type="PANTHER" id="PTHR43798:SF5">
    <property type="entry name" value="MONOACYLGLYCEROL LIPASE ABHD6"/>
    <property type="match status" value="1"/>
</dbReference>
<evidence type="ECO:0000313" key="2">
    <source>
        <dbReference type="EMBL" id="SDU09068.1"/>
    </source>
</evidence>
<gene>
    <name evidence="2" type="ORF">SAMN05216296_1715</name>
</gene>
<evidence type="ECO:0000259" key="1">
    <source>
        <dbReference type="Pfam" id="PF00561"/>
    </source>
</evidence>
<dbReference type="Gene3D" id="3.40.50.1820">
    <property type="entry name" value="alpha/beta hydrolase"/>
    <property type="match status" value="1"/>
</dbReference>
<proteinExistence type="predicted"/>
<dbReference type="PRINTS" id="PR00111">
    <property type="entry name" value="ABHYDROLASE"/>
</dbReference>
<dbReference type="NCBIfam" id="TIGR02240">
    <property type="entry name" value="PHA_depoly_arom"/>
    <property type="match status" value="1"/>
</dbReference>